<proteinExistence type="predicted"/>
<feature type="signal peptide" evidence="2">
    <location>
        <begin position="1"/>
        <end position="27"/>
    </location>
</feature>
<dbReference type="AlphaFoldDB" id="A0A1I5YN95"/>
<evidence type="ECO:0000259" key="3">
    <source>
        <dbReference type="SMART" id="SM00894"/>
    </source>
</evidence>
<name>A0A1I5YN95_9PSEU</name>
<accession>A0A1I5YN95</accession>
<gene>
    <name evidence="4" type="ORF">SAMN05421810_107272</name>
</gene>
<feature type="domain" description="Excalibur calcium-binding" evidence="3">
    <location>
        <begin position="105"/>
        <end position="142"/>
    </location>
</feature>
<sequence length="168" mass="17360">MSLSRRFVVSISAVLLAGSAFTGSALGQTGEVARDYDCANFATQAEAQAVLDVDRSDPHRLDGDGDGYACESRFGPPAPPQAPPADPQPAAPEPAKPAAPARAGQDKDCRHFATQAQAQAVLDADRSDPHRLDGDGDGYACESRFGGPGKQQVRVRPSGGVDTGGDGR</sequence>
<feature type="compositionally biased region" description="Basic and acidic residues" evidence="1">
    <location>
        <begin position="123"/>
        <end position="134"/>
    </location>
</feature>
<evidence type="ECO:0000256" key="1">
    <source>
        <dbReference type="SAM" id="MobiDB-lite"/>
    </source>
</evidence>
<evidence type="ECO:0000313" key="4">
    <source>
        <dbReference type="EMBL" id="SFQ45387.1"/>
    </source>
</evidence>
<feature type="chain" id="PRO_5011567445" evidence="2">
    <location>
        <begin position="28"/>
        <end position="168"/>
    </location>
</feature>
<feature type="compositionally biased region" description="Basic and acidic residues" evidence="1">
    <location>
        <begin position="53"/>
        <end position="63"/>
    </location>
</feature>
<dbReference type="EMBL" id="FOWW01000007">
    <property type="protein sequence ID" value="SFQ45387.1"/>
    <property type="molecule type" value="Genomic_DNA"/>
</dbReference>
<evidence type="ECO:0000313" key="5">
    <source>
        <dbReference type="Proteomes" id="UP000198727"/>
    </source>
</evidence>
<protein>
    <submittedName>
        <fullName evidence="4">Excalibur calcium-binding domain-containing protein</fullName>
    </submittedName>
</protein>
<keyword evidence="5" id="KW-1185">Reference proteome</keyword>
<dbReference type="SMART" id="SM00894">
    <property type="entry name" value="Excalibur"/>
    <property type="match status" value="2"/>
</dbReference>
<dbReference type="STRING" id="587909.SAMN05421810_107272"/>
<keyword evidence="2" id="KW-0732">Signal</keyword>
<feature type="compositionally biased region" description="Pro residues" evidence="1">
    <location>
        <begin position="76"/>
        <end position="97"/>
    </location>
</feature>
<feature type="region of interest" description="Disordered" evidence="1">
    <location>
        <begin position="53"/>
        <end position="168"/>
    </location>
</feature>
<dbReference type="Pfam" id="PF05901">
    <property type="entry name" value="Excalibur"/>
    <property type="match status" value="2"/>
</dbReference>
<evidence type="ECO:0000256" key="2">
    <source>
        <dbReference type="SAM" id="SignalP"/>
    </source>
</evidence>
<reference evidence="5" key="1">
    <citation type="submission" date="2016-10" db="EMBL/GenBank/DDBJ databases">
        <authorList>
            <person name="Varghese N."/>
            <person name="Submissions S."/>
        </authorList>
    </citation>
    <scope>NUCLEOTIDE SEQUENCE [LARGE SCALE GENOMIC DNA]</scope>
    <source>
        <strain evidence="5">CGMCC 4.5579</strain>
    </source>
</reference>
<dbReference type="OrthoDB" id="5681216at2"/>
<dbReference type="Proteomes" id="UP000198727">
    <property type="component" value="Unassembled WGS sequence"/>
</dbReference>
<feature type="domain" description="Excalibur calcium-binding" evidence="3">
    <location>
        <begin position="34"/>
        <end position="71"/>
    </location>
</feature>
<organism evidence="4 5">
    <name type="scientific">Amycolatopsis arida</name>
    <dbReference type="NCBI Taxonomy" id="587909"/>
    <lineage>
        <taxon>Bacteria</taxon>
        <taxon>Bacillati</taxon>
        <taxon>Actinomycetota</taxon>
        <taxon>Actinomycetes</taxon>
        <taxon>Pseudonocardiales</taxon>
        <taxon>Pseudonocardiaceae</taxon>
        <taxon>Amycolatopsis</taxon>
    </lineage>
</organism>
<dbReference type="InterPro" id="IPR008613">
    <property type="entry name" value="Excalibur_Ca-bd_domain"/>
</dbReference>